<accession>A8Q567</accession>
<feature type="compositionally biased region" description="Basic and acidic residues" evidence="1">
    <location>
        <begin position="1315"/>
        <end position="1361"/>
    </location>
</feature>
<dbReference type="InParanoid" id="A8Q567"/>
<proteinExistence type="predicted"/>
<feature type="compositionally biased region" description="Basic and acidic residues" evidence="1">
    <location>
        <begin position="316"/>
        <end position="325"/>
    </location>
</feature>
<feature type="compositionally biased region" description="Polar residues" evidence="1">
    <location>
        <begin position="714"/>
        <end position="755"/>
    </location>
</feature>
<dbReference type="EMBL" id="AAYY01000009">
    <property type="protein sequence ID" value="EDP43140.1"/>
    <property type="molecule type" value="Genomic_DNA"/>
</dbReference>
<reference evidence="2 3" key="1">
    <citation type="journal article" date="2007" name="Proc. Natl. Acad. Sci. U.S.A.">
        <title>Dandruff-associated Malassezia genomes reveal convergent and divergent virulence traits shared with plant and human fungal pathogens.</title>
        <authorList>
            <person name="Xu J."/>
            <person name="Saunders C.W."/>
            <person name="Hu P."/>
            <person name="Grant R.A."/>
            <person name="Boekhout T."/>
            <person name="Kuramae E.E."/>
            <person name="Kronstad J.W."/>
            <person name="Deangelis Y.M."/>
            <person name="Reeder N.L."/>
            <person name="Johnstone K.R."/>
            <person name="Leland M."/>
            <person name="Fieno A.M."/>
            <person name="Begley W.M."/>
            <person name="Sun Y."/>
            <person name="Lacey M.P."/>
            <person name="Chaudhary T."/>
            <person name="Keough T."/>
            <person name="Chu L."/>
            <person name="Sears R."/>
            <person name="Yuan B."/>
            <person name="Dawson T.L.Jr."/>
        </authorList>
    </citation>
    <scope>NUCLEOTIDE SEQUENCE [LARGE SCALE GENOMIC DNA]</scope>
    <source>
        <strain evidence="3">ATCC MYA-4612 / CBS 7966</strain>
    </source>
</reference>
<organism evidence="2 3">
    <name type="scientific">Malassezia globosa (strain ATCC MYA-4612 / CBS 7966)</name>
    <name type="common">Dandruff-associated fungus</name>
    <dbReference type="NCBI Taxonomy" id="425265"/>
    <lineage>
        <taxon>Eukaryota</taxon>
        <taxon>Fungi</taxon>
        <taxon>Dikarya</taxon>
        <taxon>Basidiomycota</taxon>
        <taxon>Ustilaginomycotina</taxon>
        <taxon>Malasseziomycetes</taxon>
        <taxon>Malasseziales</taxon>
        <taxon>Malasseziaceae</taxon>
        <taxon>Malassezia</taxon>
    </lineage>
</organism>
<comment type="caution">
    <text evidence="2">The sequence shown here is derived from an EMBL/GenBank/DDBJ whole genome shotgun (WGS) entry which is preliminary data.</text>
</comment>
<feature type="compositionally biased region" description="Basic and acidic residues" evidence="1">
    <location>
        <begin position="1238"/>
        <end position="1252"/>
    </location>
</feature>
<dbReference type="RefSeq" id="XP_001730354.1">
    <property type="nucleotide sequence ID" value="XM_001730302.1"/>
</dbReference>
<evidence type="ECO:0000313" key="2">
    <source>
        <dbReference type="EMBL" id="EDP43140.1"/>
    </source>
</evidence>
<feature type="region of interest" description="Disordered" evidence="1">
    <location>
        <begin position="153"/>
        <end position="280"/>
    </location>
</feature>
<evidence type="ECO:0000256" key="1">
    <source>
        <dbReference type="SAM" id="MobiDB-lite"/>
    </source>
</evidence>
<feature type="compositionally biased region" description="Polar residues" evidence="1">
    <location>
        <begin position="218"/>
        <end position="260"/>
    </location>
</feature>
<feature type="region of interest" description="Disordered" evidence="1">
    <location>
        <begin position="471"/>
        <end position="523"/>
    </location>
</feature>
<feature type="compositionally biased region" description="Polar residues" evidence="1">
    <location>
        <begin position="862"/>
        <end position="872"/>
    </location>
</feature>
<feature type="compositionally biased region" description="Basic and acidic residues" evidence="1">
    <location>
        <begin position="631"/>
        <end position="654"/>
    </location>
</feature>
<dbReference type="Proteomes" id="UP000008837">
    <property type="component" value="Unassembled WGS sequence"/>
</dbReference>
<dbReference type="OMA" id="GHANESP"/>
<feature type="compositionally biased region" description="Polar residues" evidence="1">
    <location>
        <begin position="1040"/>
        <end position="1054"/>
    </location>
</feature>
<feature type="compositionally biased region" description="Low complexity" evidence="1">
    <location>
        <begin position="662"/>
        <end position="676"/>
    </location>
</feature>
<feature type="region of interest" description="Disordered" evidence="1">
    <location>
        <begin position="1229"/>
        <end position="1381"/>
    </location>
</feature>
<feature type="compositionally biased region" description="Basic and acidic residues" evidence="1">
    <location>
        <begin position="1056"/>
        <end position="1075"/>
    </location>
</feature>
<feature type="compositionally biased region" description="Basic and acidic residues" evidence="1">
    <location>
        <begin position="536"/>
        <end position="625"/>
    </location>
</feature>
<protein>
    <submittedName>
        <fullName evidence="2">Uncharacterized protein</fullName>
    </submittedName>
</protein>
<feature type="region of interest" description="Disordered" evidence="1">
    <location>
        <begin position="536"/>
        <end position="941"/>
    </location>
</feature>
<feature type="compositionally biased region" description="Polar residues" evidence="1">
    <location>
        <begin position="773"/>
        <end position="789"/>
    </location>
</feature>
<feature type="compositionally biased region" description="Low complexity" evidence="1">
    <location>
        <begin position="1005"/>
        <end position="1019"/>
    </location>
</feature>
<dbReference type="VEuPathDB" id="FungiDB:MGL_2736"/>
<dbReference type="CDD" id="cd06503">
    <property type="entry name" value="ATP-synt_Fo_b"/>
    <property type="match status" value="1"/>
</dbReference>
<dbReference type="KEGG" id="mgl:MGL_2736"/>
<sequence length="1381" mass="148763">MNVFLRPFGEDKSKVHDDADLAAARKAVMNAGLVTPKRRTKAKATEPSVRTVRTTTGLRRIVSEDAPVRRTPRKFTNMTAEAMLGEVPHAPASVFAVGGPAVQAVEFNERRDGAESGYKSSRSEIAREEAARIHARRFRRERANADAIAEREARRLAEEQEEEEEPELDVEKAKPRGKRHAAASKGKSMFIEDDAPPPLPEKDLPSIEPSRSYLPLLSTGTSSFPTSVSQGSLDHSNSKRYASQPLNYMSDYSTTKVNVPSSTKASKETKSSLAGAAERDNLTPAQFAEMAMADFSTVRTGSTLPDYLSQRPSKTLFEEKPDLKEAGTAAPISQENVDAPKHREPGQGEAEEATESSGDKEVSLLPDVSTVSDAARLKEENVAEVNRKEAELARQEAILARLEAQKAREQAEQVRREAEQIRREAEEARQAAMEAKRLEAKLLEEAKQREEARKAQEISRVEELTRIDNAKRAEETRLAEEARKQAEEARRQAEEIKRQVDEARKADEARRAEEAKKAEEIRKVELVKQQEAKKVAEAKKLEESRKADAEKKAVEAKKLEESKKAEEAKKAAEAKKAEEERSVEAKKAEEAKKVEQEKAAEAKKLEESKKAEEAKKAAEVKKVQEKAAGAKKAEDAKIAQEAKKAQDVKEDQTTRTRSTPGKSAAATSSAAAKDTAPYISPSKSSRMPEYLRVSLSSLVRKPTRSKLSEKTPDSARSPSKFSLTSARSQQSLPKVSPSMSAQTPAATNDKNTPKTIASPAETGPMPPKKDEGLTQSPTPQVSKPTSPMSAVNEPKVLKTDAVSQRAAPQTEAVSPTKDVVSKPVTSQMGAVPPKKDEEPVSPTQPIPKDTSSSAGKPEPVSSKANAVSSPAQPQRVFPKLEIVHVTPKGAPKPASSSTKVTSASNVGPGDKVPLPGTVRKSPSNLSSSMSMPSMSSLPKGEMSSRYGLFIVGDALGKPKLAEPSKKQQEEQQPQAATREPSVASASVNNKELSKSPLVKPETRESLSSGASSASKASPAIPNIELLRLQTASDKHADSKPSGSESEPPTKSAISKPSDRKPVPPVKSDDFERSDVKPVPPFNMDDKKPSESTDRAPSFTSDSKAAPAIPNIDLTKQFTVSTAASSERADGHANESPMLKASESKPVPSVSSPSKFSGPACTEEPLTFSTADSKLAPPISSADLYNLQRRETNSGETSAVPVTRSVTEADLSKSPSVPAYLSNNLVLAKPAAQSDIGEIDARKTPTADSKEAPKSPSAVPLNEESKSNNFARTSSLTETKELEKAPEPFTTSSANPAGKKARSETGTESKAPVPPVKDESPKTEVAKSRVSEAEDKKSTEDKVTESISESKEKGEKTEKASESEAPEGLLKDVKSVTSKVLS</sequence>
<evidence type="ECO:0000313" key="3">
    <source>
        <dbReference type="Proteomes" id="UP000008837"/>
    </source>
</evidence>
<feature type="compositionally biased region" description="Low complexity" evidence="1">
    <location>
        <begin position="1143"/>
        <end position="1158"/>
    </location>
</feature>
<feature type="region of interest" description="Disordered" evidence="1">
    <location>
        <begin position="301"/>
        <end position="368"/>
    </location>
</feature>
<feature type="compositionally biased region" description="Low complexity" evidence="1">
    <location>
        <begin position="921"/>
        <end position="938"/>
    </location>
</feature>
<gene>
    <name evidence="2" type="ORF">MGL_2736</name>
</gene>
<keyword evidence="3" id="KW-1185">Reference proteome</keyword>
<dbReference type="GeneID" id="5854659"/>
<name>A8Q567_MALGO</name>
<feature type="compositionally biased region" description="Polar residues" evidence="1">
    <location>
        <begin position="894"/>
        <end position="905"/>
    </location>
</feature>
<feature type="region of interest" description="Disordered" evidence="1">
    <location>
        <begin position="959"/>
        <end position="1217"/>
    </location>
</feature>
<feature type="compositionally biased region" description="Polar residues" evidence="1">
    <location>
        <begin position="1113"/>
        <end position="1124"/>
    </location>
</feature>
<dbReference type="OrthoDB" id="3365196at2759"/>
<feature type="compositionally biased region" description="Basic and acidic residues" evidence="1">
    <location>
        <begin position="1083"/>
        <end position="1093"/>
    </location>
</feature>
<feature type="compositionally biased region" description="Polar residues" evidence="1">
    <location>
        <begin position="1266"/>
        <end position="1276"/>
    </location>
</feature>
<feature type="compositionally biased region" description="Acidic residues" evidence="1">
    <location>
        <begin position="159"/>
        <end position="168"/>
    </location>
</feature>
<feature type="compositionally biased region" description="Basic and acidic residues" evidence="1">
    <location>
        <begin position="959"/>
        <end position="969"/>
    </location>
</feature>